<organism evidence="5 6">
    <name type="scientific">Phytoactinopolyspora alkaliphila</name>
    <dbReference type="NCBI Taxonomy" id="1783498"/>
    <lineage>
        <taxon>Bacteria</taxon>
        <taxon>Bacillati</taxon>
        <taxon>Actinomycetota</taxon>
        <taxon>Actinomycetes</taxon>
        <taxon>Jiangellales</taxon>
        <taxon>Jiangellaceae</taxon>
        <taxon>Phytoactinopolyspora</taxon>
    </lineage>
</organism>
<protein>
    <submittedName>
        <fullName evidence="5">Cobalt-precorrin-6A reductase</fullName>
        <ecNumber evidence="5">1.3.1.106</ecNumber>
    </submittedName>
</protein>
<dbReference type="PROSITE" id="PS51014">
    <property type="entry name" value="COBK_CBIJ"/>
    <property type="match status" value="1"/>
</dbReference>
<evidence type="ECO:0000256" key="3">
    <source>
        <dbReference type="ARBA" id="ARBA00023002"/>
    </source>
</evidence>
<evidence type="ECO:0000313" key="5">
    <source>
        <dbReference type="EMBL" id="NED95543.1"/>
    </source>
</evidence>
<comment type="pathway">
    <text evidence="1">Cofactor biosynthesis; adenosylcobalamin biosynthesis.</text>
</comment>
<evidence type="ECO:0000313" key="6">
    <source>
        <dbReference type="Proteomes" id="UP000469185"/>
    </source>
</evidence>
<dbReference type="NCBIfam" id="NF005968">
    <property type="entry name" value="PRK08057.1-2"/>
    <property type="match status" value="1"/>
</dbReference>
<dbReference type="UniPathway" id="UPA00148"/>
<dbReference type="GO" id="GO:0016994">
    <property type="term" value="F:precorrin-6A reductase activity"/>
    <property type="evidence" value="ECO:0007669"/>
    <property type="project" value="InterPro"/>
</dbReference>
<dbReference type="EMBL" id="JAAGOB010000004">
    <property type="protein sequence ID" value="NED95543.1"/>
    <property type="molecule type" value="Genomic_DNA"/>
</dbReference>
<dbReference type="GO" id="GO:0009236">
    <property type="term" value="P:cobalamin biosynthetic process"/>
    <property type="evidence" value="ECO:0007669"/>
    <property type="project" value="UniProtKB-UniPathway"/>
</dbReference>
<proteinExistence type="predicted"/>
<name>A0A6N9YKM5_9ACTN</name>
<gene>
    <name evidence="5" type="ORF">G1H11_09475</name>
</gene>
<evidence type="ECO:0000256" key="1">
    <source>
        <dbReference type="ARBA" id="ARBA00004953"/>
    </source>
</evidence>
<sequence length="260" mass="27507">MLGGTAEARALASTLVGSGMSVVSSLAGRVSEPKLPAGEVRIGGFGGAAGLATWLESGRVAGVVDATHPFAERISASAVTAADAAGVPLLRLERPGWKEADGEAWTWAESLEDAARMVEGPGRRVFLTTGRQGLAAFARVTTSSFLIRCVDPPEPPLPPRAEVLLDRGPYTVGGELELMRAHRIDLLVTKDSGGTMTAAKLEAARRLGVPVIVVRRPSRPDAPTVETVDDAVRWVRSLRPAATELNEHDEQQETRTHAQP</sequence>
<dbReference type="AlphaFoldDB" id="A0A6N9YKM5"/>
<comment type="caution">
    <text evidence="5">The sequence shown here is derived from an EMBL/GenBank/DDBJ whole genome shotgun (WGS) entry which is preliminary data.</text>
</comment>
<dbReference type="Pfam" id="PF02571">
    <property type="entry name" value="CbiJ"/>
    <property type="match status" value="1"/>
</dbReference>
<accession>A0A6N9YKM5</accession>
<feature type="compositionally biased region" description="Basic and acidic residues" evidence="4">
    <location>
        <begin position="245"/>
        <end position="260"/>
    </location>
</feature>
<reference evidence="5 6" key="1">
    <citation type="submission" date="2020-02" db="EMBL/GenBank/DDBJ databases">
        <authorList>
            <person name="Li X.-J."/>
            <person name="Feng X.-M."/>
        </authorList>
    </citation>
    <scope>NUCLEOTIDE SEQUENCE [LARGE SCALE GENOMIC DNA]</scope>
    <source>
        <strain evidence="5 6">CGMCC 4.7225</strain>
    </source>
</reference>
<evidence type="ECO:0000256" key="2">
    <source>
        <dbReference type="ARBA" id="ARBA00022573"/>
    </source>
</evidence>
<keyword evidence="2" id="KW-0169">Cobalamin biosynthesis</keyword>
<dbReference type="PANTHER" id="PTHR36925:SF1">
    <property type="entry name" value="COBALT-PRECORRIN-6A REDUCTASE"/>
    <property type="match status" value="1"/>
</dbReference>
<keyword evidence="3 5" id="KW-0560">Oxidoreductase</keyword>
<dbReference type="NCBIfam" id="TIGR00715">
    <property type="entry name" value="precor6x_red"/>
    <property type="match status" value="1"/>
</dbReference>
<dbReference type="Proteomes" id="UP000469185">
    <property type="component" value="Unassembled WGS sequence"/>
</dbReference>
<dbReference type="PANTHER" id="PTHR36925">
    <property type="entry name" value="COBALT-PRECORRIN-6A REDUCTASE"/>
    <property type="match status" value="1"/>
</dbReference>
<feature type="region of interest" description="Disordered" evidence="4">
    <location>
        <begin position="239"/>
        <end position="260"/>
    </location>
</feature>
<dbReference type="InterPro" id="IPR003723">
    <property type="entry name" value="Precorrin-6x_reduct"/>
</dbReference>
<evidence type="ECO:0000256" key="4">
    <source>
        <dbReference type="SAM" id="MobiDB-lite"/>
    </source>
</evidence>
<keyword evidence="6" id="KW-1185">Reference proteome</keyword>
<dbReference type="EC" id="1.3.1.106" evidence="5"/>